<keyword evidence="2" id="KW-1185">Reference proteome</keyword>
<dbReference type="EMBL" id="CP040871">
    <property type="protein sequence ID" value="QDA55880.1"/>
    <property type="molecule type" value="Genomic_DNA"/>
</dbReference>
<proteinExistence type="predicted"/>
<dbReference type="OrthoDB" id="116421at2"/>
<dbReference type="RefSeq" id="WP_139714769.1">
    <property type="nucleotide sequence ID" value="NZ_CP040871.1"/>
</dbReference>
<dbReference type="KEGG" id="thes:FHQ07_00360"/>
<name>A0A5B7ZL35_9GAMM</name>
<dbReference type="SUPFAM" id="SSF52540">
    <property type="entry name" value="P-loop containing nucleoside triphosphate hydrolases"/>
    <property type="match status" value="1"/>
</dbReference>
<dbReference type="AlphaFoldDB" id="A0A5B7ZL35"/>
<reference evidence="1 2" key="1">
    <citation type="submission" date="2019-06" db="EMBL/GenBank/DDBJ databases">
        <title>Thermomonas aquatica sp. nov., isolated from an industrial wastewater treatment plant.</title>
        <authorList>
            <person name="Jeon J.H."/>
            <person name="Park D.-S."/>
        </authorList>
    </citation>
    <scope>NUCLEOTIDE SEQUENCE [LARGE SCALE GENOMIC DNA]</scope>
    <source>
        <strain evidence="1 2">SY21</strain>
    </source>
</reference>
<accession>A0A5B7ZL35</accession>
<gene>
    <name evidence="1" type="ORF">FHQ07_00360</name>
</gene>
<organism evidence="1 2">
    <name type="scientific">Thermomonas aquatica</name>
    <dbReference type="NCBI Taxonomy" id="2202149"/>
    <lineage>
        <taxon>Bacteria</taxon>
        <taxon>Pseudomonadati</taxon>
        <taxon>Pseudomonadota</taxon>
        <taxon>Gammaproteobacteria</taxon>
        <taxon>Lysobacterales</taxon>
        <taxon>Lysobacteraceae</taxon>
        <taxon>Thermomonas</taxon>
    </lineage>
</organism>
<evidence type="ECO:0000313" key="2">
    <source>
        <dbReference type="Proteomes" id="UP000308149"/>
    </source>
</evidence>
<dbReference type="Proteomes" id="UP000308149">
    <property type="component" value="Chromosome"/>
</dbReference>
<dbReference type="Gene3D" id="3.40.50.300">
    <property type="entry name" value="P-loop containing nucleotide triphosphate hydrolases"/>
    <property type="match status" value="1"/>
</dbReference>
<sequence>MNAHAIATAAREMDIGIGGLWVRLRTDSPDFVAAMAGRFRGFLGHVAQPDHVFDIELTPFPDGDDEAVDAHADEVQVTRAGHLWQVRRGDFFAQWDPRLRHGHARMVPSPYSLDSVIRILHTLILAEQGGMLMHASSVAWGGRAFVFTGVSGAGKTTISRLCPPDAHILTDEMSFIRATDGLYSAHGTPFSGELGRPGENLSAPLAGIFLLAQGPENRVDPFSPAQAVRALMANILYFARDDALTTRVFDNAIALAARVPVRRLTFVPDSRVWDLIGSQA</sequence>
<evidence type="ECO:0000313" key="1">
    <source>
        <dbReference type="EMBL" id="QDA55880.1"/>
    </source>
</evidence>
<dbReference type="InterPro" id="IPR027417">
    <property type="entry name" value="P-loop_NTPase"/>
</dbReference>
<protein>
    <submittedName>
        <fullName evidence="1">Uncharacterized protein</fullName>
    </submittedName>
</protein>